<gene>
    <name evidence="2" type="ORF">CC86DRAFT_404101</name>
</gene>
<evidence type="ECO:0000313" key="2">
    <source>
        <dbReference type="EMBL" id="KAF2829461.1"/>
    </source>
</evidence>
<organism evidence="2 3">
    <name type="scientific">Ophiobolus disseminans</name>
    <dbReference type="NCBI Taxonomy" id="1469910"/>
    <lineage>
        <taxon>Eukaryota</taxon>
        <taxon>Fungi</taxon>
        <taxon>Dikarya</taxon>
        <taxon>Ascomycota</taxon>
        <taxon>Pezizomycotina</taxon>
        <taxon>Dothideomycetes</taxon>
        <taxon>Pleosporomycetidae</taxon>
        <taxon>Pleosporales</taxon>
        <taxon>Pleosporineae</taxon>
        <taxon>Phaeosphaeriaceae</taxon>
        <taxon>Ophiobolus</taxon>
    </lineage>
</organism>
<evidence type="ECO:0000256" key="1">
    <source>
        <dbReference type="SAM" id="MobiDB-lite"/>
    </source>
</evidence>
<evidence type="ECO:0000313" key="3">
    <source>
        <dbReference type="Proteomes" id="UP000799424"/>
    </source>
</evidence>
<dbReference type="AlphaFoldDB" id="A0A6A7A838"/>
<feature type="compositionally biased region" description="Basic and acidic residues" evidence="1">
    <location>
        <begin position="167"/>
        <end position="193"/>
    </location>
</feature>
<dbReference type="EMBL" id="MU006221">
    <property type="protein sequence ID" value="KAF2829461.1"/>
    <property type="molecule type" value="Genomic_DNA"/>
</dbReference>
<name>A0A6A7A838_9PLEO</name>
<accession>A0A6A7A838</accession>
<sequence>MTSTLNPTAPIWAPSSTPRDDSAPSTPSSFSLTATPFVSWPHHEFYPHHVAMQHAPHEPHYFDAGAYFAPPPAYEPWAAAHAEEQGYYAPGPACDAYGFVDAQDPFARQMRQVEMLKAGGYYPDSEGSDGAWVNGAAWTGGAAWTDGNAAGKKKFKKGKKFKKARKEWKGGEEKGGKKGGRTDEAKETRKDIGVDVDGQVDVDAKDE</sequence>
<feature type="compositionally biased region" description="Acidic residues" evidence="1">
    <location>
        <begin position="198"/>
        <end position="207"/>
    </location>
</feature>
<proteinExistence type="predicted"/>
<feature type="compositionally biased region" description="Basic residues" evidence="1">
    <location>
        <begin position="152"/>
        <end position="166"/>
    </location>
</feature>
<feature type="region of interest" description="Disordered" evidence="1">
    <location>
        <begin position="1"/>
        <end position="28"/>
    </location>
</feature>
<dbReference type="Proteomes" id="UP000799424">
    <property type="component" value="Unassembled WGS sequence"/>
</dbReference>
<protein>
    <submittedName>
        <fullName evidence="2">Uncharacterized protein</fullName>
    </submittedName>
</protein>
<reference evidence="2" key="1">
    <citation type="journal article" date="2020" name="Stud. Mycol.">
        <title>101 Dothideomycetes genomes: a test case for predicting lifestyles and emergence of pathogens.</title>
        <authorList>
            <person name="Haridas S."/>
            <person name="Albert R."/>
            <person name="Binder M."/>
            <person name="Bloem J."/>
            <person name="Labutti K."/>
            <person name="Salamov A."/>
            <person name="Andreopoulos B."/>
            <person name="Baker S."/>
            <person name="Barry K."/>
            <person name="Bills G."/>
            <person name="Bluhm B."/>
            <person name="Cannon C."/>
            <person name="Castanera R."/>
            <person name="Culley D."/>
            <person name="Daum C."/>
            <person name="Ezra D."/>
            <person name="Gonzalez J."/>
            <person name="Henrissat B."/>
            <person name="Kuo A."/>
            <person name="Liang C."/>
            <person name="Lipzen A."/>
            <person name="Lutzoni F."/>
            <person name="Magnuson J."/>
            <person name="Mondo S."/>
            <person name="Nolan M."/>
            <person name="Ohm R."/>
            <person name="Pangilinan J."/>
            <person name="Park H.-J."/>
            <person name="Ramirez L."/>
            <person name="Alfaro M."/>
            <person name="Sun H."/>
            <person name="Tritt A."/>
            <person name="Yoshinaga Y."/>
            <person name="Zwiers L.-H."/>
            <person name="Turgeon B."/>
            <person name="Goodwin S."/>
            <person name="Spatafora J."/>
            <person name="Crous P."/>
            <person name="Grigoriev I."/>
        </authorList>
    </citation>
    <scope>NUCLEOTIDE SEQUENCE</scope>
    <source>
        <strain evidence="2">CBS 113818</strain>
    </source>
</reference>
<feature type="region of interest" description="Disordered" evidence="1">
    <location>
        <begin position="152"/>
        <end position="207"/>
    </location>
</feature>
<keyword evidence="3" id="KW-1185">Reference proteome</keyword>